<comment type="caution">
    <text evidence="9">The sequence shown here is derived from an EMBL/GenBank/DDBJ whole genome shotgun (WGS) entry which is preliminary data.</text>
</comment>
<evidence type="ECO:0000256" key="2">
    <source>
        <dbReference type="ARBA" id="ARBA00022448"/>
    </source>
</evidence>
<dbReference type="GO" id="GO:0045259">
    <property type="term" value="C:proton-transporting ATP synthase complex"/>
    <property type="evidence" value="ECO:0007669"/>
    <property type="project" value="UniProtKB-KW"/>
</dbReference>
<evidence type="ECO:0000256" key="5">
    <source>
        <dbReference type="ARBA" id="ARBA00023136"/>
    </source>
</evidence>
<evidence type="ECO:0000313" key="9">
    <source>
        <dbReference type="EMBL" id="ROR95659.1"/>
    </source>
</evidence>
<dbReference type="HAMAP" id="MF_01416">
    <property type="entry name" value="ATP_synth_delta_bact"/>
    <property type="match status" value="1"/>
</dbReference>
<dbReference type="InterPro" id="IPR020781">
    <property type="entry name" value="ATPase_OSCP/d_CS"/>
</dbReference>
<keyword evidence="4 8" id="KW-0406">Ion transport</keyword>
<dbReference type="EMBL" id="RKHQ01000001">
    <property type="protein sequence ID" value="ROR95659.1"/>
    <property type="molecule type" value="Genomic_DNA"/>
</dbReference>
<reference evidence="9 10" key="1">
    <citation type="submission" date="2018-11" db="EMBL/GenBank/DDBJ databases">
        <title>Sequencing the genomes of 1000 actinobacteria strains.</title>
        <authorList>
            <person name="Klenk H.-P."/>
        </authorList>
    </citation>
    <scope>NUCLEOTIDE SEQUENCE [LARGE SCALE GENOMIC DNA]</scope>
    <source>
        <strain evidence="9 10">DSM 13521</strain>
    </source>
</reference>
<evidence type="ECO:0000256" key="3">
    <source>
        <dbReference type="ARBA" id="ARBA00022781"/>
    </source>
</evidence>
<accession>A0A3N2D797</accession>
<evidence type="ECO:0000256" key="1">
    <source>
        <dbReference type="ARBA" id="ARBA00004370"/>
    </source>
</evidence>
<dbReference type="Proteomes" id="UP000275356">
    <property type="component" value="Unassembled WGS sequence"/>
</dbReference>
<keyword evidence="2 8" id="KW-0813">Transport</keyword>
<evidence type="ECO:0000313" key="10">
    <source>
        <dbReference type="Proteomes" id="UP000275356"/>
    </source>
</evidence>
<comment type="function">
    <text evidence="8">F(1)F(0) ATP synthase produces ATP from ADP in the presence of a proton or sodium gradient. F-type ATPases consist of two structural domains, F(1) containing the extramembraneous catalytic core and F(0) containing the membrane proton channel, linked together by a central stalk and a peripheral stalk. During catalysis, ATP synthesis in the catalytic domain of F(1) is coupled via a rotary mechanism of the central stalk subunits to proton translocation.</text>
</comment>
<keyword evidence="8" id="KW-1003">Cell membrane</keyword>
<organism evidence="9 10">
    <name type="scientific">Salana multivorans</name>
    <dbReference type="NCBI Taxonomy" id="120377"/>
    <lineage>
        <taxon>Bacteria</taxon>
        <taxon>Bacillati</taxon>
        <taxon>Actinomycetota</taxon>
        <taxon>Actinomycetes</taxon>
        <taxon>Micrococcales</taxon>
        <taxon>Beutenbergiaceae</taxon>
        <taxon>Salana</taxon>
    </lineage>
</organism>
<keyword evidence="3 8" id="KW-0375">Hydrogen ion transport</keyword>
<keyword evidence="10" id="KW-1185">Reference proteome</keyword>
<comment type="subcellular location">
    <subcellularLocation>
        <location evidence="8">Cell membrane</location>
        <topology evidence="8">Peripheral membrane protein</topology>
    </subcellularLocation>
    <subcellularLocation>
        <location evidence="1">Membrane</location>
    </subcellularLocation>
</comment>
<evidence type="ECO:0000256" key="8">
    <source>
        <dbReference type="HAMAP-Rule" id="MF_01416"/>
    </source>
</evidence>
<sequence>MRAAADRFSPVVTAAGTDAGRLGEEIFAVVDALDGSAGLRRALTDPTRAAQDKAALAERALGSAVSPEVVALVAGMARDRWSADRDLADALEQVGTDTYLSAAQAGGTLLDVEDEIFRLGRTLAEQRELRVALGNADLPAENRVGLIGALLPTASPITRALVSRTVGALRRRSVTGQLAAIGELAAARRRRLVATVLAARPLTQAQRTRLGEILSRVYDQPVHLNVGVDPTVVGGLRIQVGSEVLDATILSKLEEARRRIAG</sequence>
<dbReference type="Pfam" id="PF00213">
    <property type="entry name" value="OSCP"/>
    <property type="match status" value="1"/>
</dbReference>
<dbReference type="NCBIfam" id="NF009967">
    <property type="entry name" value="PRK13430.1"/>
    <property type="match status" value="1"/>
</dbReference>
<name>A0A3N2D797_9MICO</name>
<protein>
    <recommendedName>
        <fullName evidence="8">ATP synthase subunit delta</fullName>
    </recommendedName>
    <alternativeName>
        <fullName evidence="8">ATP synthase F(1) sector subunit delta</fullName>
    </alternativeName>
    <alternativeName>
        <fullName evidence="8">F-type ATPase subunit delta</fullName>
        <shortName evidence="8">F-ATPase subunit delta</shortName>
    </alternativeName>
</protein>
<evidence type="ECO:0000256" key="4">
    <source>
        <dbReference type="ARBA" id="ARBA00023065"/>
    </source>
</evidence>
<keyword evidence="5 8" id="KW-0472">Membrane</keyword>
<evidence type="ECO:0000256" key="6">
    <source>
        <dbReference type="ARBA" id="ARBA00023196"/>
    </source>
</evidence>
<proteinExistence type="inferred from homology"/>
<comment type="function">
    <text evidence="8">This protein is part of the stalk that links CF(0) to CF(1). It either transmits conformational changes from CF(0) to CF(1) or is implicated in proton conduction.</text>
</comment>
<dbReference type="GO" id="GO:0005886">
    <property type="term" value="C:plasma membrane"/>
    <property type="evidence" value="ECO:0007669"/>
    <property type="project" value="UniProtKB-SubCell"/>
</dbReference>
<keyword evidence="7 8" id="KW-0066">ATP synthesis</keyword>
<dbReference type="AlphaFoldDB" id="A0A3N2D797"/>
<dbReference type="PANTHER" id="PTHR11910">
    <property type="entry name" value="ATP SYNTHASE DELTA CHAIN"/>
    <property type="match status" value="1"/>
</dbReference>
<dbReference type="GO" id="GO:0046933">
    <property type="term" value="F:proton-transporting ATP synthase activity, rotational mechanism"/>
    <property type="evidence" value="ECO:0007669"/>
    <property type="project" value="UniProtKB-UniRule"/>
</dbReference>
<evidence type="ECO:0000256" key="7">
    <source>
        <dbReference type="ARBA" id="ARBA00023310"/>
    </source>
</evidence>
<gene>
    <name evidence="8" type="primary">atpH</name>
    <name evidence="9" type="ORF">EDD28_0220</name>
</gene>
<comment type="similarity">
    <text evidence="8">Belongs to the ATPase delta chain family.</text>
</comment>
<keyword evidence="6 8" id="KW-0139">CF(1)</keyword>
<dbReference type="PROSITE" id="PS00389">
    <property type="entry name" value="ATPASE_DELTA"/>
    <property type="match status" value="1"/>
</dbReference>
<dbReference type="PRINTS" id="PR00125">
    <property type="entry name" value="ATPASEDELTA"/>
</dbReference>
<dbReference type="InterPro" id="IPR000711">
    <property type="entry name" value="ATPase_OSCP/dsu"/>
</dbReference>